<evidence type="ECO:0000256" key="1">
    <source>
        <dbReference type="SAM" id="Phobius"/>
    </source>
</evidence>
<dbReference type="EMBL" id="WBUI01000017">
    <property type="protein sequence ID" value="KAB2930834.1"/>
    <property type="molecule type" value="Genomic_DNA"/>
</dbReference>
<reference evidence="2 3" key="1">
    <citation type="submission" date="2019-10" db="EMBL/GenBank/DDBJ databases">
        <title>Extracellular Electron Transfer in a Candidatus Methanoperedens spp. Enrichment Culture.</title>
        <authorList>
            <person name="Berger S."/>
            <person name="Rangel Shaw D."/>
            <person name="Berben T."/>
            <person name="In 'T Zandt M."/>
            <person name="Frank J."/>
            <person name="Reimann J."/>
            <person name="Jetten M.S.M."/>
            <person name="Welte C.U."/>
        </authorList>
    </citation>
    <scope>NUCLEOTIDE SEQUENCE [LARGE SCALE GENOMIC DNA]</scope>
    <source>
        <strain evidence="2">SB12</strain>
    </source>
</reference>
<proteinExistence type="predicted"/>
<sequence>MTYALFYGIAGLYLMLMSFGILHRRYMAGWDEPRILALQIAAGGLIVLSFYYGWQAWFLTTEEGKQIIEMQERMRRQYMQDQR</sequence>
<comment type="caution">
    <text evidence="2">The sequence shown here is derived from an EMBL/GenBank/DDBJ whole genome shotgun (WGS) entry which is preliminary data.</text>
</comment>
<protein>
    <submittedName>
        <fullName evidence="2">Uncharacterized protein</fullName>
    </submittedName>
</protein>
<feature type="transmembrane region" description="Helical" evidence="1">
    <location>
        <begin position="6"/>
        <end position="23"/>
    </location>
</feature>
<dbReference type="Proteomes" id="UP000460298">
    <property type="component" value="Unassembled WGS sequence"/>
</dbReference>
<accession>A0A833GZK5</accession>
<evidence type="ECO:0000313" key="3">
    <source>
        <dbReference type="Proteomes" id="UP000460298"/>
    </source>
</evidence>
<feature type="transmembrane region" description="Helical" evidence="1">
    <location>
        <begin position="35"/>
        <end position="54"/>
    </location>
</feature>
<organism evidence="2 3">
    <name type="scientific">Leptonema illini</name>
    <dbReference type="NCBI Taxonomy" id="183"/>
    <lineage>
        <taxon>Bacteria</taxon>
        <taxon>Pseudomonadati</taxon>
        <taxon>Spirochaetota</taxon>
        <taxon>Spirochaetia</taxon>
        <taxon>Leptospirales</taxon>
        <taxon>Leptospiraceae</taxon>
        <taxon>Leptonema</taxon>
    </lineage>
</organism>
<keyword evidence="1" id="KW-0812">Transmembrane</keyword>
<gene>
    <name evidence="2" type="ORF">F9K24_15325</name>
</gene>
<evidence type="ECO:0000313" key="2">
    <source>
        <dbReference type="EMBL" id="KAB2930834.1"/>
    </source>
</evidence>
<name>A0A833GZK5_9LEPT</name>
<dbReference type="AlphaFoldDB" id="A0A833GZK5"/>
<keyword evidence="1" id="KW-1133">Transmembrane helix</keyword>
<keyword evidence="1" id="KW-0472">Membrane</keyword>